<sequence>MTTIGVQQAAPVPERVLPMDIPSYSYQYPSLRTVQLAATKEGLFHPRLPTFRRMDMDTAAHKLPDQHCRTTTACGPADFKRATTTLFTPPAQRLNSSSITETGRQLHRYYTTPVELSKTKEQWSSFLSETPDRYNIRLPELPNDKNLRYVGYAVRHTKPDVTASWQYTLKQEPQLDQYGQRPMPANVYARYRDTYPQYSRNIATEGWR</sequence>
<proteinExistence type="predicted"/>
<comment type="caution">
    <text evidence="1">The sequence shown here is derived from an EMBL/GenBank/DDBJ whole genome shotgun (WGS) entry which is preliminary data.</text>
</comment>
<dbReference type="InterPro" id="IPR034584">
    <property type="entry name" value="SPMIP8"/>
</dbReference>
<reference evidence="1" key="1">
    <citation type="submission" date="2022-03" db="EMBL/GenBank/DDBJ databases">
        <authorList>
            <person name="Martin C."/>
        </authorList>
    </citation>
    <scope>NUCLEOTIDE SEQUENCE</scope>
</reference>
<evidence type="ECO:0000313" key="1">
    <source>
        <dbReference type="EMBL" id="CAH1778563.1"/>
    </source>
</evidence>
<protein>
    <submittedName>
        <fullName evidence="1">Uncharacterized protein</fullName>
    </submittedName>
</protein>
<organism evidence="1 2">
    <name type="scientific">Owenia fusiformis</name>
    <name type="common">Polychaete worm</name>
    <dbReference type="NCBI Taxonomy" id="6347"/>
    <lineage>
        <taxon>Eukaryota</taxon>
        <taxon>Metazoa</taxon>
        <taxon>Spiralia</taxon>
        <taxon>Lophotrochozoa</taxon>
        <taxon>Annelida</taxon>
        <taxon>Polychaeta</taxon>
        <taxon>Sedentaria</taxon>
        <taxon>Canalipalpata</taxon>
        <taxon>Sabellida</taxon>
        <taxon>Oweniida</taxon>
        <taxon>Oweniidae</taxon>
        <taxon>Owenia</taxon>
    </lineage>
</organism>
<name>A0A8J1YAH6_OWEFU</name>
<dbReference type="AlphaFoldDB" id="A0A8J1YAH6"/>
<dbReference type="EMBL" id="CAIIXF020000003">
    <property type="protein sequence ID" value="CAH1778563.1"/>
    <property type="molecule type" value="Genomic_DNA"/>
</dbReference>
<keyword evidence="2" id="KW-1185">Reference proteome</keyword>
<dbReference type="Pfam" id="PF22574">
    <property type="entry name" value="SPMIP8"/>
    <property type="match status" value="1"/>
</dbReference>
<dbReference type="OrthoDB" id="9970246at2759"/>
<evidence type="ECO:0000313" key="2">
    <source>
        <dbReference type="Proteomes" id="UP000749559"/>
    </source>
</evidence>
<gene>
    <name evidence="1" type="ORF">OFUS_LOCUS5466</name>
</gene>
<dbReference type="Proteomes" id="UP000749559">
    <property type="component" value="Unassembled WGS sequence"/>
</dbReference>
<dbReference type="PANTHER" id="PTHR35348:SF1">
    <property type="entry name" value="TESTIS, PROSTATE AND PLACENTA-EXPRESSED PROTEIN"/>
    <property type="match status" value="1"/>
</dbReference>
<dbReference type="PANTHER" id="PTHR35348">
    <property type="entry name" value="TESTIS, PROSTATE AND PLACENTA-EXPRESSED PROTEIN"/>
    <property type="match status" value="1"/>
</dbReference>
<accession>A0A8J1YAH6</accession>